<evidence type="ECO:0000259" key="6">
    <source>
        <dbReference type="Pfam" id="PF26010"/>
    </source>
</evidence>
<feature type="transmembrane region" description="Helical" evidence="4">
    <location>
        <begin position="1149"/>
        <end position="1172"/>
    </location>
</feature>
<keyword evidence="4" id="KW-0812">Transmembrane</keyword>
<feature type="compositionally biased region" description="Gly residues" evidence="3">
    <location>
        <begin position="120"/>
        <end position="130"/>
    </location>
</feature>
<dbReference type="PANTHER" id="PTHR31513:SF10">
    <property type="entry name" value="TYROSINE-PROTEIN KINASE EPHRIN TYPE A_B RECEPTOR-LIKE DOMAIN-CONTAINING PROTEIN"/>
    <property type="match status" value="1"/>
</dbReference>
<dbReference type="Proteomes" id="UP000796880">
    <property type="component" value="Unassembled WGS sequence"/>
</dbReference>
<evidence type="ECO:0000256" key="2">
    <source>
        <dbReference type="PIRSR" id="PIRSR600101-2"/>
    </source>
</evidence>
<dbReference type="OrthoDB" id="122018at2759"/>
<dbReference type="EMBL" id="VOIH02000007">
    <property type="protein sequence ID" value="KAF3442199.1"/>
    <property type="molecule type" value="Genomic_DNA"/>
</dbReference>
<comment type="caution">
    <text evidence="7">The sequence shown here is derived from an EMBL/GenBank/DDBJ whole genome shotgun (WGS) entry which is preliminary data.</text>
</comment>
<dbReference type="InterPro" id="IPR029055">
    <property type="entry name" value="Ntn_hydrolases_N"/>
</dbReference>
<feature type="binding site" evidence="2">
    <location>
        <position position="1383"/>
    </location>
    <ligand>
        <name>L-glutamate</name>
        <dbReference type="ChEBI" id="CHEBI:29985"/>
    </ligand>
</feature>
<feature type="region of interest" description="Disordered" evidence="3">
    <location>
        <begin position="109"/>
        <end position="131"/>
    </location>
</feature>
<feature type="active site" description="Nucleophile" evidence="1">
    <location>
        <position position="1654"/>
    </location>
</feature>
<dbReference type="Pfam" id="PF01019">
    <property type="entry name" value="G_glu_transpept"/>
    <property type="match status" value="1"/>
</dbReference>
<feature type="binding site" evidence="2">
    <location>
        <begin position="1672"/>
        <end position="1674"/>
    </location>
    <ligand>
        <name>L-glutamate</name>
        <dbReference type="ChEBI" id="CHEBI:29985"/>
    </ligand>
</feature>
<dbReference type="InterPro" id="IPR058316">
    <property type="entry name" value="DUF8003"/>
</dbReference>
<accession>A0A8K0EA71</accession>
<keyword evidence="5" id="KW-0732">Signal</keyword>
<dbReference type="GO" id="GO:0006751">
    <property type="term" value="P:glutathione catabolic process"/>
    <property type="evidence" value="ECO:0007669"/>
    <property type="project" value="InterPro"/>
</dbReference>
<feature type="signal peptide" evidence="5">
    <location>
        <begin position="1"/>
        <end position="22"/>
    </location>
</feature>
<feature type="transmembrane region" description="Helical" evidence="4">
    <location>
        <begin position="1118"/>
        <end position="1143"/>
    </location>
</feature>
<evidence type="ECO:0000256" key="4">
    <source>
        <dbReference type="SAM" id="Phobius"/>
    </source>
</evidence>
<evidence type="ECO:0000256" key="3">
    <source>
        <dbReference type="SAM" id="MobiDB-lite"/>
    </source>
</evidence>
<reference evidence="7" key="1">
    <citation type="submission" date="2020-03" db="EMBL/GenBank/DDBJ databases">
        <title>A high-quality chromosome-level genome assembly of a woody plant with both climbing and erect habits, Rhamnella rubrinervis.</title>
        <authorList>
            <person name="Lu Z."/>
            <person name="Yang Y."/>
            <person name="Zhu X."/>
            <person name="Sun Y."/>
        </authorList>
    </citation>
    <scope>NUCLEOTIDE SEQUENCE</scope>
    <source>
        <strain evidence="7">BYM</strain>
        <tissue evidence="7">Leaf</tissue>
    </source>
</reference>
<name>A0A8K0EA71_9ROSA</name>
<dbReference type="InterPro" id="IPR000101">
    <property type="entry name" value="GGT_peptidase"/>
</dbReference>
<dbReference type="SMART" id="SM01411">
    <property type="entry name" value="Ephrin_rec_like"/>
    <property type="match status" value="1"/>
</dbReference>
<evidence type="ECO:0000256" key="5">
    <source>
        <dbReference type="SAM" id="SignalP"/>
    </source>
</evidence>
<feature type="binding site" evidence="2">
    <location>
        <position position="1696"/>
    </location>
    <ligand>
        <name>L-glutamate</name>
        <dbReference type="ChEBI" id="CHEBI:29985"/>
    </ligand>
</feature>
<dbReference type="Gene3D" id="1.10.246.130">
    <property type="match status" value="1"/>
</dbReference>
<keyword evidence="4" id="KW-0472">Membrane</keyword>
<dbReference type="GO" id="GO:0036374">
    <property type="term" value="F:glutathione hydrolase activity"/>
    <property type="evidence" value="ECO:0007669"/>
    <property type="project" value="InterPro"/>
</dbReference>
<organism evidence="7 8">
    <name type="scientific">Rhamnella rubrinervis</name>
    <dbReference type="NCBI Taxonomy" id="2594499"/>
    <lineage>
        <taxon>Eukaryota</taxon>
        <taxon>Viridiplantae</taxon>
        <taxon>Streptophyta</taxon>
        <taxon>Embryophyta</taxon>
        <taxon>Tracheophyta</taxon>
        <taxon>Spermatophyta</taxon>
        <taxon>Magnoliopsida</taxon>
        <taxon>eudicotyledons</taxon>
        <taxon>Gunneridae</taxon>
        <taxon>Pentapetalae</taxon>
        <taxon>rosids</taxon>
        <taxon>fabids</taxon>
        <taxon>Rosales</taxon>
        <taxon>Rhamnaceae</taxon>
        <taxon>rhamnoid group</taxon>
        <taxon>Rhamneae</taxon>
        <taxon>Rhamnella</taxon>
    </lineage>
</organism>
<gene>
    <name evidence="7" type="ORF">FNV43_RR16115</name>
</gene>
<dbReference type="Pfam" id="PF26010">
    <property type="entry name" value="DUF8003"/>
    <property type="match status" value="1"/>
</dbReference>
<dbReference type="InterPro" id="IPR043138">
    <property type="entry name" value="GGT_lsub"/>
</dbReference>
<feature type="binding site" evidence="2">
    <location>
        <begin position="1724"/>
        <end position="1725"/>
    </location>
    <ligand>
        <name>L-glutamate</name>
        <dbReference type="ChEBI" id="CHEBI:29985"/>
    </ligand>
</feature>
<evidence type="ECO:0000313" key="7">
    <source>
        <dbReference type="EMBL" id="KAF3442199.1"/>
    </source>
</evidence>
<evidence type="ECO:0000256" key="1">
    <source>
        <dbReference type="PIRSR" id="PIRSR600101-1"/>
    </source>
</evidence>
<feature type="domain" description="DUF8003" evidence="6">
    <location>
        <begin position="681"/>
        <end position="754"/>
    </location>
</feature>
<dbReference type="SUPFAM" id="SSF56235">
    <property type="entry name" value="N-terminal nucleophile aminohydrolases (Ntn hydrolases)"/>
    <property type="match status" value="1"/>
</dbReference>
<sequence>MARAFPLLIRLSYILYFCTVFSVTPCSSVDLDDEFLIMGFDIDAFNGDYTLHRRHIHLHHLILRRFRAWRALRTWKFSDCCWVGVCECLECKFLNGSVVNVTGLAGDPPAQTSGTPSGLQGSGGGHGGRGASCVTDNTKLPDDVWGGDAYSWSSLDEPASYGSKGGTTSKEEKYGGEGGGRIWLEMNSTIDISGNLFADGGDGGIKGGGGSGGSIYIKAHRMTGSGRISAAGGNGFAGGGGGRISINVFSRHDDTQFFIHGGRSLGCPENSGAAGTYYDAVPRSLTVNNHNLSTQTDTLLLEFPKQPLWTNVYIENHAKALVPLFWSRVQVGGQIHLSFGAVLSFGLAHFASSEFELMAEELLMSDSVVKIFGALRMSVKIHLMWNSKMLIDGGTDAIVATSLLEASNLLVLKESSMIHSNANLGVHGQGFLNLSGPGNLIEAQRLVLSLFLASVKPMLYCELPSCPVELLHPPEDCNVNSTLSFTLQICRVEDVVVEGIIKGSVVHFHWVRTIVVHSSGMISASGLGGVAYGDADLPCELGSGSGNDSLAGATSGGGIIVMGSLEHSLSSLSLDGSLRADGESFGEDFRKQNVGDSSTISAVGGHGCPSGGGGGGGGRVHFHWSEVPVGDAYVPIANVKGSILTRVLATVYEGVTEVGDVGIRNEGIGKGNGRGGKNGTITGKACPKGLYGIFCEECPVGTFKNVTGSSKSLCQECPSHKLPHRAKYITVRGGVTETPCPYKCISDRYHMPSCNTALEELVLETNRNEESQSHVHRMYFMGPNTFSEPCTSAQTLCLVILILLIEDAFNRFVDEINGLAAYQWWEGSVYSILSVLSYPLAWSWLQRCRKNKLQQLREYVRSEYDHACLRSCRSRALYEGLKFLDFNNFVHVEIKYRCGATADLMLAYVDFFLGGDEKRADLPPSLHQRFPISLVFGGDGSYMAPFSLHSDNILTSLMSQAIPPTIWYRLVAGLNAQLRLVQWTFKINFWSCSQLAPHANPTLCAYGVHVDLAWFQPTASGYSQFGLMVCAVESGIVCPSLESQNASLLPGQQSRMPTINRDGPLDHLRVSERLMARKRLFGGILHTKSLRTLKERRAVCYPFSFIVYNAKPVGHQDLVGLLVSILLLGDISLVLLNLLQLYSISLLDFFLVLFVLPLGLLFPFPAGISALFSHGPKRSAGLASCICFVEYHILDQCYISVKLYVIGIIQIAMWDGREWWMLPTGLALCKLIQGGSLIAISLTRKSRITLCIAMILTCSGNHENPLLGYVQPILNTHFLFPTLSFPDSQANSWESRALKLHSCALMGWPITTRREKGVVAADDGRCSEVGASMLRQGGHAVDAAVATALCVGVVNPMASGIGGGGFMVVRSSSTAKTEAFDLRETAPLAASENMYDNNPTAKSYGALSMGVPGEIAGLHEAWLKYGRLAWRTLFQPAIKLTKDGFVVAPYLGNYITKRSEKILNDPGLRQVFAPKGKLLQAGDICYNVELGHTLEEVAEFGPQAFYNGTIGEKLVKDVREAGGILTMADLRNYKVEVMDAMAADVMGYTIYGMPPPSSGTLGLSWWILNILNSYGSPDAAKGNLGLHRLIEAMKHMFSIRMNLGDPDFVNIDTFVSDMRSPDFAKKVREKIFDNTTFPPDYYMYRWSQLIDHGTSHFCIVDTDRNAVSMTTTVNYAFGAGVLSPSTGIVLNNEMDDFSIPTDVSTDNLPPAPANFIRPTKRPLSSMTPIIVTKDNQLAGVIGGSGGMNIIPAVVQVFLNYFVLGLNPLAAVQNPRVYHKLIPNVVSYENWTVIDGNHIELPEEIKLFLQERENGKVSDRRIFHGTLTAVSDPRKDGRPAAV</sequence>
<feature type="chain" id="PRO_5035432534" description="DUF8003 domain-containing protein" evidence="5">
    <location>
        <begin position="23"/>
        <end position="1841"/>
    </location>
</feature>
<keyword evidence="8" id="KW-1185">Reference proteome</keyword>
<protein>
    <recommendedName>
        <fullName evidence="6">DUF8003 domain-containing protein</fullName>
    </recommendedName>
</protein>
<dbReference type="InterPro" id="IPR043137">
    <property type="entry name" value="GGT_ssub_C"/>
</dbReference>
<keyword evidence="4" id="KW-1133">Transmembrane helix</keyword>
<dbReference type="PANTHER" id="PTHR31513">
    <property type="entry name" value="EPHRIN TYPE-B RECEPTOR"/>
    <property type="match status" value="1"/>
</dbReference>
<dbReference type="PRINTS" id="PR01210">
    <property type="entry name" value="GGTRANSPTASE"/>
</dbReference>
<feature type="binding site" evidence="2">
    <location>
        <position position="1746"/>
    </location>
    <ligand>
        <name>L-glutamate</name>
        <dbReference type="ChEBI" id="CHEBI:29985"/>
    </ligand>
</feature>
<dbReference type="Gene3D" id="3.60.20.40">
    <property type="match status" value="1"/>
</dbReference>
<evidence type="ECO:0000313" key="8">
    <source>
        <dbReference type="Proteomes" id="UP000796880"/>
    </source>
</evidence>
<dbReference type="NCBIfam" id="TIGR00066">
    <property type="entry name" value="g_glut_trans"/>
    <property type="match status" value="1"/>
</dbReference>
<dbReference type="FunFam" id="1.10.246.130:FF:000001">
    <property type="entry name" value="Gamma-glutamyltransferase 5 isoform 1"/>
    <property type="match status" value="1"/>
</dbReference>
<proteinExistence type="predicted"/>